<organism evidence="1 2">
    <name type="scientific">Paenibacillus cremeus</name>
    <dbReference type="NCBI Taxonomy" id="2163881"/>
    <lineage>
        <taxon>Bacteria</taxon>
        <taxon>Bacillati</taxon>
        <taxon>Bacillota</taxon>
        <taxon>Bacilli</taxon>
        <taxon>Bacillales</taxon>
        <taxon>Paenibacillaceae</taxon>
        <taxon>Paenibacillus</taxon>
    </lineage>
</organism>
<evidence type="ECO:0000313" key="1">
    <source>
        <dbReference type="EMBL" id="TVY01071.1"/>
    </source>
</evidence>
<protein>
    <submittedName>
        <fullName evidence="1">Uncharacterized protein</fullName>
    </submittedName>
</protein>
<proteinExistence type="predicted"/>
<dbReference type="Proteomes" id="UP000317036">
    <property type="component" value="Unassembled WGS sequence"/>
</dbReference>
<dbReference type="AlphaFoldDB" id="A0A559JMG8"/>
<gene>
    <name evidence="1" type="ORF">FPZ49_32420</name>
</gene>
<keyword evidence="2" id="KW-1185">Reference proteome</keyword>
<dbReference type="OrthoDB" id="2969965at2"/>
<name>A0A559JMG8_9BACL</name>
<dbReference type="RefSeq" id="WP_144854436.1">
    <property type="nucleotide sequence ID" value="NZ_VNJI01000070.1"/>
</dbReference>
<reference evidence="1 2" key="1">
    <citation type="submission" date="2019-07" db="EMBL/GenBank/DDBJ databases">
        <authorList>
            <person name="Kim J."/>
        </authorList>
    </citation>
    <scope>NUCLEOTIDE SEQUENCE [LARGE SCALE GENOMIC DNA]</scope>
    <source>
        <strain evidence="1 2">JC52</strain>
    </source>
</reference>
<dbReference type="EMBL" id="VNJI01000070">
    <property type="protein sequence ID" value="TVY01071.1"/>
    <property type="molecule type" value="Genomic_DNA"/>
</dbReference>
<sequence>MVVYNYNEIPKELSVGHSYTLREIRLYMTVNKECIFLHADINAIDGESLQKVFIVSKDEYYIHQQTDRSYQIPYKKKTIYLLVDTLTN</sequence>
<evidence type="ECO:0000313" key="2">
    <source>
        <dbReference type="Proteomes" id="UP000317036"/>
    </source>
</evidence>
<comment type="caution">
    <text evidence="1">The sequence shown here is derived from an EMBL/GenBank/DDBJ whole genome shotgun (WGS) entry which is preliminary data.</text>
</comment>
<accession>A0A559JMG8</accession>